<name>A0AAE1LQX6_9NEOP</name>
<evidence type="ECO:0000313" key="3">
    <source>
        <dbReference type="Proteomes" id="UP001219518"/>
    </source>
</evidence>
<sequence length="128" mass="14155">MLQMHESGAASTSAHECVRDGETKPPCGIPLIPLQESWRRLEAGPPGCSREEPQIYGLYPSLPYPTYPRNKTVSCVCVFVVWPSLGDQLKEREKIDALVLEHCAPYREDMIVAAGLPPVNLPWNSGLP</sequence>
<evidence type="ECO:0000313" key="2">
    <source>
        <dbReference type="EMBL" id="KAK3928788.1"/>
    </source>
</evidence>
<evidence type="ECO:0000256" key="1">
    <source>
        <dbReference type="SAM" id="MobiDB-lite"/>
    </source>
</evidence>
<accession>A0AAE1LQX6</accession>
<comment type="caution">
    <text evidence="2">The sequence shown here is derived from an EMBL/GenBank/DDBJ whole genome shotgun (WGS) entry which is preliminary data.</text>
</comment>
<feature type="region of interest" description="Disordered" evidence="1">
    <location>
        <begin position="1"/>
        <end position="22"/>
    </location>
</feature>
<dbReference type="AlphaFoldDB" id="A0AAE1LQX6"/>
<dbReference type="EMBL" id="JAHWGI010001354">
    <property type="protein sequence ID" value="KAK3928788.1"/>
    <property type="molecule type" value="Genomic_DNA"/>
</dbReference>
<proteinExistence type="predicted"/>
<dbReference type="Proteomes" id="UP001219518">
    <property type="component" value="Unassembled WGS sequence"/>
</dbReference>
<reference evidence="2" key="2">
    <citation type="journal article" date="2023" name="BMC Genomics">
        <title>Pest status, molecular evolution, and epigenetic factors derived from the genome assembly of Frankliniella fusca, a thysanopteran phytovirus vector.</title>
        <authorList>
            <person name="Catto M.A."/>
            <person name="Labadie P.E."/>
            <person name="Jacobson A.L."/>
            <person name="Kennedy G.G."/>
            <person name="Srinivasan R."/>
            <person name="Hunt B.G."/>
        </authorList>
    </citation>
    <scope>NUCLEOTIDE SEQUENCE</scope>
    <source>
        <strain evidence="2">PL_HMW_Pooled</strain>
    </source>
</reference>
<organism evidence="2 3">
    <name type="scientific">Frankliniella fusca</name>
    <dbReference type="NCBI Taxonomy" id="407009"/>
    <lineage>
        <taxon>Eukaryota</taxon>
        <taxon>Metazoa</taxon>
        <taxon>Ecdysozoa</taxon>
        <taxon>Arthropoda</taxon>
        <taxon>Hexapoda</taxon>
        <taxon>Insecta</taxon>
        <taxon>Pterygota</taxon>
        <taxon>Neoptera</taxon>
        <taxon>Paraneoptera</taxon>
        <taxon>Thysanoptera</taxon>
        <taxon>Terebrantia</taxon>
        <taxon>Thripoidea</taxon>
        <taxon>Thripidae</taxon>
        <taxon>Frankliniella</taxon>
    </lineage>
</organism>
<gene>
    <name evidence="2" type="ORF">KUF71_017011</name>
</gene>
<protein>
    <submittedName>
        <fullName evidence="2">Neprilysin-2</fullName>
    </submittedName>
</protein>
<reference evidence="2" key="1">
    <citation type="submission" date="2021-07" db="EMBL/GenBank/DDBJ databases">
        <authorList>
            <person name="Catto M.A."/>
            <person name="Jacobson A."/>
            <person name="Kennedy G."/>
            <person name="Labadie P."/>
            <person name="Hunt B.G."/>
            <person name="Srinivasan R."/>
        </authorList>
    </citation>
    <scope>NUCLEOTIDE SEQUENCE</scope>
    <source>
        <strain evidence="2">PL_HMW_Pooled</strain>
        <tissue evidence="2">Head</tissue>
    </source>
</reference>
<keyword evidence="3" id="KW-1185">Reference proteome</keyword>